<dbReference type="NCBIfam" id="TIGR00976">
    <property type="entry name" value="CocE_NonD"/>
    <property type="match status" value="1"/>
</dbReference>
<gene>
    <name evidence="4" type="ordered locus">Caci_5030</name>
</gene>
<dbReference type="Pfam" id="PF08530">
    <property type="entry name" value="PepX_C"/>
    <property type="match status" value="1"/>
</dbReference>
<dbReference type="eggNOG" id="COG2936">
    <property type="taxonomic scope" value="Bacteria"/>
</dbReference>
<reference evidence="4 5" key="1">
    <citation type="journal article" date="2009" name="Stand. Genomic Sci.">
        <title>Complete genome sequence of Catenulispora acidiphila type strain (ID 139908).</title>
        <authorList>
            <person name="Copeland A."/>
            <person name="Lapidus A."/>
            <person name="Glavina Del Rio T."/>
            <person name="Nolan M."/>
            <person name="Lucas S."/>
            <person name="Chen F."/>
            <person name="Tice H."/>
            <person name="Cheng J.F."/>
            <person name="Bruce D."/>
            <person name="Goodwin L."/>
            <person name="Pitluck S."/>
            <person name="Mikhailova N."/>
            <person name="Pati A."/>
            <person name="Ivanova N."/>
            <person name="Mavromatis K."/>
            <person name="Chen A."/>
            <person name="Palaniappan K."/>
            <person name="Chain P."/>
            <person name="Land M."/>
            <person name="Hauser L."/>
            <person name="Chang Y.J."/>
            <person name="Jeffries C.D."/>
            <person name="Chertkov O."/>
            <person name="Brettin T."/>
            <person name="Detter J.C."/>
            <person name="Han C."/>
            <person name="Ali Z."/>
            <person name="Tindall B.J."/>
            <person name="Goker M."/>
            <person name="Bristow J."/>
            <person name="Eisen J.A."/>
            <person name="Markowitz V."/>
            <person name="Hugenholtz P."/>
            <person name="Kyrpides N.C."/>
            <person name="Klenk H.P."/>
        </authorList>
    </citation>
    <scope>NUCLEOTIDE SEQUENCE [LARGE SCALE GENOMIC DNA]</scope>
    <source>
        <strain evidence="5">DSM 44928 / JCM 14897 / NBRC 102108 / NRRL B-24433 / ID139908</strain>
    </source>
</reference>
<dbReference type="EMBL" id="CP001700">
    <property type="protein sequence ID" value="ACU73890.1"/>
    <property type="molecule type" value="Genomic_DNA"/>
</dbReference>
<dbReference type="InterPro" id="IPR008979">
    <property type="entry name" value="Galactose-bd-like_sf"/>
</dbReference>
<dbReference type="KEGG" id="cai:Caci_5030"/>
<dbReference type="AlphaFoldDB" id="C7Q4U2"/>
<dbReference type="Pfam" id="PF02129">
    <property type="entry name" value="Peptidase_S15"/>
    <property type="match status" value="1"/>
</dbReference>
<dbReference type="GO" id="GO:0008239">
    <property type="term" value="F:dipeptidyl-peptidase activity"/>
    <property type="evidence" value="ECO:0007669"/>
    <property type="project" value="InterPro"/>
</dbReference>
<feature type="region of interest" description="Disordered" evidence="2">
    <location>
        <begin position="501"/>
        <end position="524"/>
    </location>
</feature>
<dbReference type="RefSeq" id="WP_015793619.1">
    <property type="nucleotide sequence ID" value="NC_013131.1"/>
</dbReference>
<evidence type="ECO:0000313" key="4">
    <source>
        <dbReference type="EMBL" id="ACU73890.1"/>
    </source>
</evidence>
<dbReference type="Proteomes" id="UP000000851">
    <property type="component" value="Chromosome"/>
</dbReference>
<proteinExistence type="predicted"/>
<dbReference type="Gene3D" id="2.60.120.260">
    <property type="entry name" value="Galactose-binding domain-like"/>
    <property type="match status" value="1"/>
</dbReference>
<dbReference type="InterPro" id="IPR029058">
    <property type="entry name" value="AB_hydrolase_fold"/>
</dbReference>
<dbReference type="Gene3D" id="3.40.50.1820">
    <property type="entry name" value="alpha/beta hydrolase"/>
    <property type="match status" value="1"/>
</dbReference>
<dbReference type="Gene3D" id="1.10.3020.10">
    <property type="entry name" value="alpha-amino acid ester hydrolase ( Helical cap domain)"/>
    <property type="match status" value="1"/>
</dbReference>
<dbReference type="SMART" id="SM00939">
    <property type="entry name" value="PepX_C"/>
    <property type="match status" value="1"/>
</dbReference>
<evidence type="ECO:0000259" key="3">
    <source>
        <dbReference type="SMART" id="SM00939"/>
    </source>
</evidence>
<sequence length="524" mass="57035">MVFDIRVESGLEATMRDGTILRADAYRPMGSGPWPVLLVRTPYDKQNAEVLSRLDPQGAAGRGYLVIVQDCRGRFASDGVWEPLLHDGPDGYDTIVWAASLPASNGRVGTYGPSYLGYTQQAARAAQPPGLCASVPAFTWSDPNDGLMARGGAYELGLMTHWTLSLGFDVLARRYADAPQELASRLAALNGALEDFRSRVVWDSPAEDLPVLRRLGLTTPKPTSAPHQRSAAIPTLTIAGWFDCFLQGSLDNHVAATASGAPTALIVGPWTHDDQSSQGGASLNARELDFLDRHLRPDSSVQAPESPESPESPVQVFVMGTDEWRRFPSWPSQSTESSWYLHPDACLAPLLPPNSPPDSFDHDPDDPVPTLGGAILLGPDFPSGQCDQAQIEERDDVLIYTSEPMKTSLEVIGRVRVELFATSTAPSTDWIARLCDVDEHGVSRNITDGILRAPSAEPQRQPQKHTIDLWSTAHAFLPGHRIRLQITSTCFPRWARNPASSTARQTVHHGNATPSRLILPRTPA</sequence>
<accession>C7Q4U2</accession>
<keyword evidence="1" id="KW-0378">Hydrolase</keyword>
<dbReference type="InterPro" id="IPR013736">
    <property type="entry name" value="Xaa-Pro_dipept_C"/>
</dbReference>
<evidence type="ECO:0000313" key="5">
    <source>
        <dbReference type="Proteomes" id="UP000000851"/>
    </source>
</evidence>
<dbReference type="InterPro" id="IPR000383">
    <property type="entry name" value="Xaa-Pro-like_dom"/>
</dbReference>
<dbReference type="InterPro" id="IPR005674">
    <property type="entry name" value="CocE/Ser_esterase"/>
</dbReference>
<dbReference type="HOGENOM" id="CLU_015590_5_1_11"/>
<evidence type="ECO:0000256" key="1">
    <source>
        <dbReference type="ARBA" id="ARBA00022801"/>
    </source>
</evidence>
<dbReference type="SUPFAM" id="SSF49785">
    <property type="entry name" value="Galactose-binding domain-like"/>
    <property type="match status" value="1"/>
</dbReference>
<organism evidence="4 5">
    <name type="scientific">Catenulispora acidiphila (strain DSM 44928 / JCM 14897 / NBRC 102108 / NRRL B-24433 / ID139908)</name>
    <dbReference type="NCBI Taxonomy" id="479433"/>
    <lineage>
        <taxon>Bacteria</taxon>
        <taxon>Bacillati</taxon>
        <taxon>Actinomycetota</taxon>
        <taxon>Actinomycetes</taxon>
        <taxon>Catenulisporales</taxon>
        <taxon>Catenulisporaceae</taxon>
        <taxon>Catenulispora</taxon>
    </lineage>
</organism>
<keyword evidence="5" id="KW-1185">Reference proteome</keyword>
<dbReference type="SUPFAM" id="SSF53474">
    <property type="entry name" value="alpha/beta-Hydrolases"/>
    <property type="match status" value="1"/>
</dbReference>
<name>C7Q4U2_CATAD</name>
<feature type="domain" description="Xaa-Pro dipeptidyl-peptidase C-terminal" evidence="3">
    <location>
        <begin position="288"/>
        <end position="518"/>
    </location>
</feature>
<evidence type="ECO:0000256" key="2">
    <source>
        <dbReference type="SAM" id="MobiDB-lite"/>
    </source>
</evidence>
<dbReference type="STRING" id="479433.Caci_5030"/>
<protein>
    <submittedName>
        <fullName evidence="4">X-Pro dipeptidyl-peptidase domain protein</fullName>
    </submittedName>
</protein>
<dbReference type="InParanoid" id="C7Q4U2"/>